<proteinExistence type="predicted"/>
<dbReference type="EMBL" id="VFOR01000002">
    <property type="protein sequence ID" value="TQL58257.1"/>
    <property type="molecule type" value="Genomic_DNA"/>
</dbReference>
<comment type="caution">
    <text evidence="2">The sequence shown here is derived from an EMBL/GenBank/DDBJ whole genome shotgun (WGS) entry which is preliminary data.</text>
</comment>
<sequence>MDFTLDAYAARTCAVKTQHLFTPGLTPGPVDESLQDSFHGGIDHVAHVAELLLAGHHDIVDLRETPRGEAESACADAMDAGVAVIMGGELQPDPAGHRRGRVNVLVRAENANTSGPAAYRPVLVKPRRIMERRVSGRENVWEVPYSPLHDLAHEPGRVAENRALRRHENDFIQVAHLYRLLETHGRVAPGARVAGIIGTDEVPGVEGPVVTWVDLDEPFLKTFSRSEPTGRKSRSPLERHDHEHAFRVQVAKNALGGGEPLVEPVRIRECDWCPWWRTCEPILGPNDLSARIDTAPLDVREIRTLRAMGIRTIDDLAGTDLESLLPKYLPEVTHRSQADSRLRNAARRARMLRDGIELERTTEGPIPIDRADLEIDFDLETYDDRAYLWGFLVHDRRSGERPYYKAFTSWTPMDDAAELALASEALEWLRDISTTARTRVYHYSSYETRHVGQLVGSGGTPHLDWVLPWVHEHFVDLYTSVKNNFFGCHGLGLKVVAQLGADFHWRDAEPDGLKSLQWYEEAVGAETAAERAAAQRRLLEYNEDDVRATHHLRAWLDASA</sequence>
<gene>
    <name evidence="2" type="ORF">FB460_2114</name>
</gene>
<reference evidence="2 3" key="1">
    <citation type="submission" date="2019-06" db="EMBL/GenBank/DDBJ databases">
        <title>Sequencing the genomes of 1000 actinobacteria strains.</title>
        <authorList>
            <person name="Klenk H.-P."/>
        </authorList>
    </citation>
    <scope>NUCLEOTIDE SEQUENCE [LARGE SCALE GENOMIC DNA]</scope>
    <source>
        <strain evidence="2 3">DSM 8251</strain>
    </source>
</reference>
<dbReference type="RefSeq" id="WP_142094064.1">
    <property type="nucleotide sequence ID" value="NZ_BAAAMD010000002.1"/>
</dbReference>
<organism evidence="2 3">
    <name type="scientific">Propioniferax innocua</name>
    <dbReference type="NCBI Taxonomy" id="1753"/>
    <lineage>
        <taxon>Bacteria</taxon>
        <taxon>Bacillati</taxon>
        <taxon>Actinomycetota</taxon>
        <taxon>Actinomycetes</taxon>
        <taxon>Propionibacteriales</taxon>
        <taxon>Propionibacteriaceae</taxon>
        <taxon>Propioniferax</taxon>
    </lineage>
</organism>
<name>A0A542ZD68_9ACTN</name>
<accession>A0A542ZD68</accession>
<dbReference type="Pfam" id="PF13482">
    <property type="entry name" value="RNase_H_2"/>
    <property type="match status" value="1"/>
</dbReference>
<protein>
    <submittedName>
        <fullName evidence="2">Putative RecB family nuclease</fullName>
    </submittedName>
</protein>
<keyword evidence="3" id="KW-1185">Reference proteome</keyword>
<dbReference type="InterPro" id="IPR019993">
    <property type="entry name" value="RecB_nuclease_TM0106_put"/>
</dbReference>
<dbReference type="NCBIfam" id="TIGR03491">
    <property type="entry name" value="TM0106 family RecB-like putative nuclease"/>
    <property type="match status" value="1"/>
</dbReference>
<evidence type="ECO:0000313" key="2">
    <source>
        <dbReference type="EMBL" id="TQL58257.1"/>
    </source>
</evidence>
<dbReference type="AlphaFoldDB" id="A0A542ZD68"/>
<evidence type="ECO:0000313" key="3">
    <source>
        <dbReference type="Proteomes" id="UP000316196"/>
    </source>
</evidence>
<evidence type="ECO:0000259" key="1">
    <source>
        <dbReference type="Pfam" id="PF13482"/>
    </source>
</evidence>
<dbReference type="OrthoDB" id="3274988at2"/>
<dbReference type="InterPro" id="IPR038720">
    <property type="entry name" value="YprB_RNase_H-like_dom"/>
</dbReference>
<dbReference type="Proteomes" id="UP000316196">
    <property type="component" value="Unassembled WGS sequence"/>
</dbReference>
<feature type="domain" description="YprB ribonuclease H-like" evidence="1">
    <location>
        <begin position="377"/>
        <end position="556"/>
    </location>
</feature>